<evidence type="ECO:0000313" key="2">
    <source>
        <dbReference type="Proteomes" id="UP001228139"/>
    </source>
</evidence>
<gene>
    <name evidence="1" type="ORF">Q3V30_21500</name>
</gene>
<name>A0AA50DRU4_9GAMM</name>
<dbReference type="KEGG" id="epi:Q3V30_21500"/>
<sequence length="101" mass="11034">MTLRPENAKRVPAENFERFWLPGCSGHLLVPDVGYGVPIVNANGVLNLGFRFKEEICSLHCYTVEDERISPVQTLTEAADALIAAVDNALSPFARTFGADV</sequence>
<dbReference type="EMBL" id="CP132354">
    <property type="protein sequence ID" value="WLS81060.1"/>
    <property type="molecule type" value="Genomic_DNA"/>
</dbReference>
<dbReference type="AlphaFoldDB" id="A0AA50DRU4"/>
<reference evidence="1 2" key="1">
    <citation type="submission" date="2023-07" db="EMBL/GenBank/DDBJ databases">
        <title>Pathogenic bacteria of pear tree diseases.</title>
        <authorList>
            <person name="Zhang Z."/>
            <person name="He L."/>
            <person name="Huang R."/>
        </authorList>
    </citation>
    <scope>NUCLEOTIDE SEQUENCE [LARGE SCALE GENOMIC DNA]</scope>
    <source>
        <strain evidence="1 2">DE2</strain>
        <plasmid evidence="1 2">unnamed1</plasmid>
    </source>
</reference>
<dbReference type="RefSeq" id="WP_306213306.1">
    <property type="nucleotide sequence ID" value="NZ_CP132354.1"/>
</dbReference>
<keyword evidence="2" id="KW-1185">Reference proteome</keyword>
<proteinExistence type="predicted"/>
<dbReference type="Proteomes" id="UP001228139">
    <property type="component" value="Plasmid unnamed1"/>
</dbReference>
<organism evidence="1 2">
    <name type="scientific">Erwinia pyri</name>
    <dbReference type="NCBI Taxonomy" id="3062598"/>
    <lineage>
        <taxon>Bacteria</taxon>
        <taxon>Pseudomonadati</taxon>
        <taxon>Pseudomonadota</taxon>
        <taxon>Gammaproteobacteria</taxon>
        <taxon>Enterobacterales</taxon>
        <taxon>Erwiniaceae</taxon>
        <taxon>Erwinia</taxon>
    </lineage>
</organism>
<geneLocation type="plasmid" evidence="1 2">
    <name>unnamed1</name>
</geneLocation>
<keyword evidence="1" id="KW-0614">Plasmid</keyword>
<protein>
    <submittedName>
        <fullName evidence="1">Uncharacterized protein</fullName>
    </submittedName>
</protein>
<accession>A0AA50DRU4</accession>
<evidence type="ECO:0000313" key="1">
    <source>
        <dbReference type="EMBL" id="WLS81060.1"/>
    </source>
</evidence>